<sequence length="234" mass="25752">MQARAWAAASALARRLRRRRRAELCCARAESLALHMKIFRCSIDRGSLAAERPLVLSLLVLGGRGGGRAAADRDVVVVVDVEETMVTDKWARHRARRGLVHQEPRLRLAAFRASDYQEFHFGLFGGAFGTTEALLEALASEGYNKMQSYDPTQDALLDDDVVSVQSEALRVQPKAESVVSGPALVASLLSAQSVESQTDSTSRRTRWTRIALLTKRESGDDVVVFSEEGGRGRR</sequence>
<keyword evidence="2" id="KW-1185">Reference proteome</keyword>
<comment type="caution">
    <text evidence="1">The sequence shown here is derived from an EMBL/GenBank/DDBJ whole genome shotgun (WGS) entry which is preliminary data.</text>
</comment>
<gene>
    <name evidence="1" type="ORF">PCOR1329_LOCUS80613</name>
</gene>
<name>A0ABN9Y1S6_9DINO</name>
<dbReference type="Proteomes" id="UP001189429">
    <property type="component" value="Unassembled WGS sequence"/>
</dbReference>
<accession>A0ABN9Y1S6</accession>
<reference evidence="1" key="1">
    <citation type="submission" date="2023-10" db="EMBL/GenBank/DDBJ databases">
        <authorList>
            <person name="Chen Y."/>
            <person name="Shah S."/>
            <person name="Dougan E. K."/>
            <person name="Thang M."/>
            <person name="Chan C."/>
        </authorList>
    </citation>
    <scope>NUCLEOTIDE SEQUENCE [LARGE SCALE GENOMIC DNA]</scope>
</reference>
<organism evidence="1 2">
    <name type="scientific">Prorocentrum cordatum</name>
    <dbReference type="NCBI Taxonomy" id="2364126"/>
    <lineage>
        <taxon>Eukaryota</taxon>
        <taxon>Sar</taxon>
        <taxon>Alveolata</taxon>
        <taxon>Dinophyceae</taxon>
        <taxon>Prorocentrales</taxon>
        <taxon>Prorocentraceae</taxon>
        <taxon>Prorocentrum</taxon>
    </lineage>
</organism>
<dbReference type="EMBL" id="CAUYUJ010021437">
    <property type="protein sequence ID" value="CAK0904660.1"/>
    <property type="molecule type" value="Genomic_DNA"/>
</dbReference>
<evidence type="ECO:0000313" key="1">
    <source>
        <dbReference type="EMBL" id="CAK0904660.1"/>
    </source>
</evidence>
<protein>
    <submittedName>
        <fullName evidence="1">Uncharacterized protein</fullName>
    </submittedName>
</protein>
<evidence type="ECO:0000313" key="2">
    <source>
        <dbReference type="Proteomes" id="UP001189429"/>
    </source>
</evidence>
<proteinExistence type="predicted"/>